<keyword evidence="11" id="KW-1185">Reference proteome</keyword>
<dbReference type="InterPro" id="IPR014729">
    <property type="entry name" value="Rossmann-like_a/b/a_fold"/>
</dbReference>
<dbReference type="SUPFAM" id="SSF52374">
    <property type="entry name" value="Nucleotidylyl transferase"/>
    <property type="match status" value="1"/>
</dbReference>
<dbReference type="Pfam" id="PF00133">
    <property type="entry name" value="tRNA-synt_1"/>
    <property type="match status" value="1"/>
</dbReference>
<evidence type="ECO:0000256" key="2">
    <source>
        <dbReference type="ARBA" id="ARBA00013169"/>
    </source>
</evidence>
<dbReference type="GO" id="GO:0004832">
    <property type="term" value="F:valine-tRNA ligase activity"/>
    <property type="evidence" value="ECO:0007669"/>
    <property type="project" value="UniProtKB-EC"/>
</dbReference>
<evidence type="ECO:0000256" key="6">
    <source>
        <dbReference type="ARBA" id="ARBA00022917"/>
    </source>
</evidence>
<dbReference type="GO" id="GO:0002161">
    <property type="term" value="F:aminoacyl-tRNA deacylase activity"/>
    <property type="evidence" value="ECO:0007669"/>
    <property type="project" value="InterPro"/>
</dbReference>
<feature type="non-terminal residue" evidence="10">
    <location>
        <position position="1"/>
    </location>
</feature>
<dbReference type="EC" id="6.1.1.9" evidence="2"/>
<keyword evidence="4" id="KW-0547">Nucleotide-binding</keyword>
<evidence type="ECO:0000313" key="11">
    <source>
        <dbReference type="Proteomes" id="UP000243686"/>
    </source>
</evidence>
<evidence type="ECO:0000256" key="7">
    <source>
        <dbReference type="ARBA" id="ARBA00023146"/>
    </source>
</evidence>
<dbReference type="GO" id="GO:0005524">
    <property type="term" value="F:ATP binding"/>
    <property type="evidence" value="ECO:0007669"/>
    <property type="project" value="UniProtKB-KW"/>
</dbReference>
<organism evidence="10 11">
    <name type="scientific">Opisthorchis viverrini</name>
    <name type="common">Southeast Asian liver fluke</name>
    <dbReference type="NCBI Taxonomy" id="6198"/>
    <lineage>
        <taxon>Eukaryota</taxon>
        <taxon>Metazoa</taxon>
        <taxon>Spiralia</taxon>
        <taxon>Lophotrochozoa</taxon>
        <taxon>Platyhelminthes</taxon>
        <taxon>Trematoda</taxon>
        <taxon>Digenea</taxon>
        <taxon>Opisthorchiida</taxon>
        <taxon>Opisthorchiata</taxon>
        <taxon>Opisthorchiidae</taxon>
        <taxon>Opisthorchis</taxon>
    </lineage>
</organism>
<dbReference type="SUPFAM" id="SSF50677">
    <property type="entry name" value="ValRS/IleRS/LeuRS editing domain"/>
    <property type="match status" value="1"/>
</dbReference>
<dbReference type="GO" id="GO:0006438">
    <property type="term" value="P:valyl-tRNA aminoacylation"/>
    <property type="evidence" value="ECO:0007669"/>
    <property type="project" value="InterPro"/>
</dbReference>
<dbReference type="AlphaFoldDB" id="A0A1S8WPS2"/>
<evidence type="ECO:0000259" key="9">
    <source>
        <dbReference type="Pfam" id="PF00133"/>
    </source>
</evidence>
<keyword evidence="5" id="KW-0067">ATP-binding</keyword>
<proteinExistence type="inferred from homology"/>
<dbReference type="InterPro" id="IPR009008">
    <property type="entry name" value="Val/Leu/Ile-tRNA-synth_edit"/>
</dbReference>
<keyword evidence="7" id="KW-0030">Aminoacyl-tRNA synthetase</keyword>
<dbReference type="Gene3D" id="3.40.50.620">
    <property type="entry name" value="HUPs"/>
    <property type="match status" value="1"/>
</dbReference>
<keyword evidence="3" id="KW-0436">Ligase</keyword>
<evidence type="ECO:0000256" key="5">
    <source>
        <dbReference type="ARBA" id="ARBA00022840"/>
    </source>
</evidence>
<reference evidence="10 11" key="1">
    <citation type="submission" date="2015-03" db="EMBL/GenBank/DDBJ databases">
        <title>Draft genome of the nematode, Opisthorchis viverrini.</title>
        <authorList>
            <person name="Mitreva M."/>
        </authorList>
    </citation>
    <scope>NUCLEOTIDE SEQUENCE [LARGE SCALE GENOMIC DNA]</scope>
    <source>
        <strain evidence="10">Khon Kaen</strain>
    </source>
</reference>
<feature type="non-terminal residue" evidence="10">
    <location>
        <position position="147"/>
    </location>
</feature>
<sequence>VVKLSPGHSQVDWECAKTHGLPILNMLDSSGKVTNLGGEFAAAESGLIKFHPSYQKDVWSEWLSPGKHRDWCISRQLWWGHPIPAYRSKKTDPAKDETTGWVIARSMTEAEKQLSVESSRIEQAERHRQLEESAFASSWSVRDKCLD</sequence>
<dbReference type="InterPro" id="IPR002303">
    <property type="entry name" value="Valyl-tRNA_ligase"/>
</dbReference>
<dbReference type="InterPro" id="IPR002300">
    <property type="entry name" value="aa-tRNA-synth_Ia"/>
</dbReference>
<dbReference type="PANTHER" id="PTHR11946">
    <property type="entry name" value="VALYL-TRNA SYNTHETASES"/>
    <property type="match status" value="1"/>
</dbReference>
<evidence type="ECO:0000256" key="4">
    <source>
        <dbReference type="ARBA" id="ARBA00022741"/>
    </source>
</evidence>
<keyword evidence="6" id="KW-0648">Protein biosynthesis</keyword>
<evidence type="ECO:0000256" key="8">
    <source>
        <dbReference type="ARBA" id="ARBA00029936"/>
    </source>
</evidence>
<comment type="similarity">
    <text evidence="1">Belongs to the class-I aminoacyl-tRNA synthetase family.</text>
</comment>
<dbReference type="PANTHER" id="PTHR11946:SF109">
    <property type="entry name" value="VALINE--TRNA LIGASE"/>
    <property type="match status" value="1"/>
</dbReference>
<feature type="domain" description="Aminoacyl-tRNA synthetase class Ia" evidence="9">
    <location>
        <begin position="47"/>
        <end position="117"/>
    </location>
</feature>
<evidence type="ECO:0000256" key="3">
    <source>
        <dbReference type="ARBA" id="ARBA00022598"/>
    </source>
</evidence>
<evidence type="ECO:0000256" key="1">
    <source>
        <dbReference type="ARBA" id="ARBA00005594"/>
    </source>
</evidence>
<dbReference type="Proteomes" id="UP000243686">
    <property type="component" value="Unassembled WGS sequence"/>
</dbReference>
<name>A0A1S8WPS2_OPIVI</name>
<evidence type="ECO:0000313" key="10">
    <source>
        <dbReference type="EMBL" id="OON16458.1"/>
    </source>
</evidence>
<dbReference type="EMBL" id="KV897438">
    <property type="protein sequence ID" value="OON16458.1"/>
    <property type="molecule type" value="Genomic_DNA"/>
</dbReference>
<dbReference type="GO" id="GO:0005829">
    <property type="term" value="C:cytosol"/>
    <property type="evidence" value="ECO:0007669"/>
    <property type="project" value="TreeGrafter"/>
</dbReference>
<protein>
    <recommendedName>
        <fullName evidence="2">valine--tRNA ligase</fullName>
        <ecNumber evidence="2">6.1.1.9</ecNumber>
    </recommendedName>
    <alternativeName>
        <fullName evidence="8">Valyl-tRNA synthetase</fullName>
    </alternativeName>
</protein>
<gene>
    <name evidence="10" type="ORF">X801_07729</name>
</gene>
<accession>A0A1S8WPS2</accession>